<gene>
    <name evidence="1" type="ORF">C5E45_15030</name>
</gene>
<evidence type="ECO:0000313" key="2">
    <source>
        <dbReference type="Proteomes" id="UP000239874"/>
    </source>
</evidence>
<dbReference type="PANTHER" id="PTHR11941">
    <property type="entry name" value="ENOYL-COA HYDRATASE-RELATED"/>
    <property type="match status" value="1"/>
</dbReference>
<dbReference type="AlphaFoldDB" id="A0A2S6AQG9"/>
<name>A0A2S6AQG9_9NOCA</name>
<organism evidence="1 2">
    <name type="scientific">Nocardia nova</name>
    <dbReference type="NCBI Taxonomy" id="37330"/>
    <lineage>
        <taxon>Bacteria</taxon>
        <taxon>Bacillati</taxon>
        <taxon>Actinomycetota</taxon>
        <taxon>Actinomycetes</taxon>
        <taxon>Mycobacteriales</taxon>
        <taxon>Nocardiaceae</taxon>
        <taxon>Nocardia</taxon>
    </lineage>
</organism>
<sequence>MTTSTRSSLSAAASSRRNASIRGLVNAFRAAGRCSVRMRTPPRCSVSSIGPFGISALVIVHSSSSLRPDSRHHATRLVNLGYLSMRGPSPPIALTLWRGESMSVTIDRSEHAAIVTLRWPERRNALGPQEAEDVAEAIAEAAGSGAAALVLTGDQAFCAGGDLPAILSAIDGAAPADVEAIVYNRFQALARALRECRIPTVAAVNGAAIGLGLDLALWCDRRFVAPSARLGQGWARMGLIPGTGGAALLERLTPGLLWKLLGSGGELTVDDAAAYGIADVVADPVAAAVEYAAALSRVGSQALAGYVALARTGLPDDAYLHECARRQSRLLTSADFARRVQQSGLTTRTA</sequence>
<protein>
    <recommendedName>
        <fullName evidence="3">Enoyl-CoA hydratase/isomerase family protein</fullName>
    </recommendedName>
</protein>
<comment type="caution">
    <text evidence="1">The sequence shown here is derived from an EMBL/GenBank/DDBJ whole genome shotgun (WGS) entry which is preliminary data.</text>
</comment>
<evidence type="ECO:0008006" key="3">
    <source>
        <dbReference type="Google" id="ProtNLM"/>
    </source>
</evidence>
<dbReference type="GO" id="GO:0003824">
    <property type="term" value="F:catalytic activity"/>
    <property type="evidence" value="ECO:0007669"/>
    <property type="project" value="UniProtKB-ARBA"/>
</dbReference>
<dbReference type="Gene3D" id="3.90.226.10">
    <property type="entry name" value="2-enoyl-CoA Hydratase, Chain A, domain 1"/>
    <property type="match status" value="1"/>
</dbReference>
<dbReference type="Proteomes" id="UP000239874">
    <property type="component" value="Unassembled WGS sequence"/>
</dbReference>
<dbReference type="GO" id="GO:0006635">
    <property type="term" value="P:fatty acid beta-oxidation"/>
    <property type="evidence" value="ECO:0007669"/>
    <property type="project" value="TreeGrafter"/>
</dbReference>
<dbReference type="PANTHER" id="PTHR11941:SF54">
    <property type="entry name" value="ENOYL-COA HYDRATASE, MITOCHONDRIAL"/>
    <property type="match status" value="1"/>
</dbReference>
<dbReference type="EMBL" id="PSZC01000009">
    <property type="protein sequence ID" value="PPJ37433.1"/>
    <property type="molecule type" value="Genomic_DNA"/>
</dbReference>
<dbReference type="InterPro" id="IPR001753">
    <property type="entry name" value="Enoyl-CoA_hydra/iso"/>
</dbReference>
<evidence type="ECO:0000313" key="1">
    <source>
        <dbReference type="EMBL" id="PPJ37433.1"/>
    </source>
</evidence>
<dbReference type="SUPFAM" id="SSF52096">
    <property type="entry name" value="ClpP/crotonase"/>
    <property type="match status" value="1"/>
</dbReference>
<accession>A0A2S6AQG9</accession>
<dbReference type="InterPro" id="IPR029045">
    <property type="entry name" value="ClpP/crotonase-like_dom_sf"/>
</dbReference>
<proteinExistence type="predicted"/>
<dbReference type="CDD" id="cd06558">
    <property type="entry name" value="crotonase-like"/>
    <property type="match status" value="1"/>
</dbReference>
<dbReference type="Pfam" id="PF00378">
    <property type="entry name" value="ECH_1"/>
    <property type="match status" value="1"/>
</dbReference>
<reference evidence="1 2" key="1">
    <citation type="submission" date="2018-02" db="EMBL/GenBank/DDBJ databases">
        <title>8 Nocardia nova and 1 Nocardia cyriacigeorgica strain used for evolution to TMP-SMX.</title>
        <authorList>
            <person name="Mehta H."/>
            <person name="Weng J."/>
            <person name="Shamoo Y."/>
        </authorList>
    </citation>
    <scope>NUCLEOTIDE SEQUENCE [LARGE SCALE GENOMIC DNA]</scope>
    <source>
        <strain evidence="1 2">MDA3139</strain>
    </source>
</reference>